<evidence type="ECO:0000256" key="2">
    <source>
        <dbReference type="ARBA" id="ARBA00022801"/>
    </source>
</evidence>
<keyword evidence="3 4" id="KW-0460">Magnesium</keyword>
<protein>
    <submittedName>
        <fullName evidence="6">Endonuclease/exonuclease/phosphatase</fullName>
    </submittedName>
</protein>
<keyword evidence="4" id="KW-0464">Manganese</keyword>
<dbReference type="GO" id="GO:0006284">
    <property type="term" value="P:base-excision repair"/>
    <property type="evidence" value="ECO:0007669"/>
    <property type="project" value="TreeGrafter"/>
</dbReference>
<feature type="binding site" evidence="4">
    <location>
        <position position="13"/>
    </location>
    <ligand>
        <name>Mg(2+)</name>
        <dbReference type="ChEBI" id="CHEBI:18420"/>
        <label>1</label>
    </ligand>
</feature>
<dbReference type="GO" id="GO:0046872">
    <property type="term" value="F:metal ion binding"/>
    <property type="evidence" value="ECO:0007669"/>
    <property type="project" value="UniProtKB-KW"/>
</dbReference>
<feature type="binding site" evidence="4">
    <location>
        <position position="163"/>
    </location>
    <ligand>
        <name>Mg(2+)</name>
        <dbReference type="ChEBI" id="CHEBI:18420"/>
        <label>1</label>
    </ligand>
</feature>
<feature type="binding site" evidence="4">
    <location>
        <position position="165"/>
    </location>
    <ligand>
        <name>Mg(2+)</name>
        <dbReference type="ChEBI" id="CHEBI:18420"/>
        <label>1</label>
    </ligand>
</feature>
<keyword evidence="6" id="KW-0540">Nuclease</keyword>
<gene>
    <name evidence="6" type="ORF">EDD18DRAFT_1052398</name>
</gene>
<dbReference type="EMBL" id="JAUEPU010000017">
    <property type="protein sequence ID" value="KAK0495621.1"/>
    <property type="molecule type" value="Genomic_DNA"/>
</dbReference>
<dbReference type="AlphaFoldDB" id="A0AA39Q5B6"/>
<dbReference type="InterPro" id="IPR004808">
    <property type="entry name" value="AP_endonuc_1"/>
</dbReference>
<dbReference type="PANTHER" id="PTHR22748:SF26">
    <property type="entry name" value="ENDONUCLEASE_EXONUCLEASE_PHOSPHATASE DOMAIN-CONTAINING PROTEIN"/>
    <property type="match status" value="1"/>
</dbReference>
<keyword evidence="7" id="KW-1185">Reference proteome</keyword>
<dbReference type="Gene3D" id="3.60.10.10">
    <property type="entry name" value="Endonuclease/exonuclease/phosphatase"/>
    <property type="match status" value="1"/>
</dbReference>
<evidence type="ECO:0000256" key="4">
    <source>
        <dbReference type="PIRSR" id="PIRSR604808-2"/>
    </source>
</evidence>
<comment type="caution">
    <text evidence="6">The sequence shown here is derived from an EMBL/GenBank/DDBJ whole genome shotgun (WGS) entry which is preliminary data.</text>
</comment>
<reference evidence="6" key="1">
    <citation type="submission" date="2023-06" db="EMBL/GenBank/DDBJ databases">
        <authorList>
            <consortium name="Lawrence Berkeley National Laboratory"/>
            <person name="Ahrendt S."/>
            <person name="Sahu N."/>
            <person name="Indic B."/>
            <person name="Wong-Bajracharya J."/>
            <person name="Merenyi Z."/>
            <person name="Ke H.-M."/>
            <person name="Monk M."/>
            <person name="Kocsube S."/>
            <person name="Drula E."/>
            <person name="Lipzen A."/>
            <person name="Balint B."/>
            <person name="Henrissat B."/>
            <person name="Andreopoulos B."/>
            <person name="Martin F.M."/>
            <person name="Harder C.B."/>
            <person name="Rigling D."/>
            <person name="Ford K.L."/>
            <person name="Foster G.D."/>
            <person name="Pangilinan J."/>
            <person name="Papanicolaou A."/>
            <person name="Barry K."/>
            <person name="LaButti K."/>
            <person name="Viragh M."/>
            <person name="Koriabine M."/>
            <person name="Yan M."/>
            <person name="Riley R."/>
            <person name="Champramary S."/>
            <person name="Plett K.L."/>
            <person name="Tsai I.J."/>
            <person name="Slot J."/>
            <person name="Sipos G."/>
            <person name="Plett J."/>
            <person name="Nagy L.G."/>
            <person name="Grigoriev I.V."/>
        </authorList>
    </citation>
    <scope>NUCLEOTIDE SEQUENCE</scope>
    <source>
        <strain evidence="6">HWK02</strain>
    </source>
</reference>
<organism evidence="6 7">
    <name type="scientific">Armillaria luteobubalina</name>
    <dbReference type="NCBI Taxonomy" id="153913"/>
    <lineage>
        <taxon>Eukaryota</taxon>
        <taxon>Fungi</taxon>
        <taxon>Dikarya</taxon>
        <taxon>Basidiomycota</taxon>
        <taxon>Agaricomycotina</taxon>
        <taxon>Agaricomycetes</taxon>
        <taxon>Agaricomycetidae</taxon>
        <taxon>Agaricales</taxon>
        <taxon>Marasmiineae</taxon>
        <taxon>Physalacriaceae</taxon>
        <taxon>Armillaria</taxon>
    </lineage>
</organism>
<keyword evidence="2" id="KW-0378">Hydrolase</keyword>
<dbReference type="GO" id="GO:0008311">
    <property type="term" value="F:double-stranded DNA 3'-5' DNA exonuclease activity"/>
    <property type="evidence" value="ECO:0007669"/>
    <property type="project" value="TreeGrafter"/>
</dbReference>
<evidence type="ECO:0000256" key="1">
    <source>
        <dbReference type="ARBA" id="ARBA00022723"/>
    </source>
</evidence>
<dbReference type="SUPFAM" id="SSF56219">
    <property type="entry name" value="DNase I-like"/>
    <property type="match status" value="1"/>
</dbReference>
<evidence type="ECO:0000313" key="7">
    <source>
        <dbReference type="Proteomes" id="UP001175228"/>
    </source>
</evidence>
<keyword evidence="6" id="KW-0255">Endonuclease</keyword>
<dbReference type="GO" id="GO:0008081">
    <property type="term" value="F:phosphoric diester hydrolase activity"/>
    <property type="evidence" value="ECO:0007669"/>
    <property type="project" value="TreeGrafter"/>
</dbReference>
<keyword evidence="1 4" id="KW-0479">Metal-binding</keyword>
<dbReference type="PANTHER" id="PTHR22748">
    <property type="entry name" value="AP ENDONUCLEASE"/>
    <property type="match status" value="1"/>
</dbReference>
<feature type="non-terminal residue" evidence="6">
    <location>
        <position position="1"/>
    </location>
</feature>
<sequence length="217" mass="25074">KNTKATMNIGSLNIRGYGSANLKDKESRWMHLNQIMREEKIGVLAIQETHLNDERRETIEKIFPKLRVMISEDPEQPTAKAGIALILNRHLTNWDSVEKRVIVPGRAMMVRIKWHRERKLTILCVYAPNVTEHQGGENATFWNDIETHIQAHPDMKPDVIIGDFNMVEEPINRLPLRNDPADAREALDDMKMSLGMSDGWRNMYPTKRSFTFLQNGT</sequence>
<dbReference type="CDD" id="cd09076">
    <property type="entry name" value="L1-EN"/>
    <property type="match status" value="1"/>
</dbReference>
<evidence type="ECO:0000256" key="5">
    <source>
        <dbReference type="PIRSR" id="PIRSR604808-3"/>
    </source>
</evidence>
<dbReference type="Proteomes" id="UP001175228">
    <property type="component" value="Unassembled WGS sequence"/>
</dbReference>
<feature type="non-terminal residue" evidence="6">
    <location>
        <position position="217"/>
    </location>
</feature>
<name>A0AA39Q5B6_9AGAR</name>
<dbReference type="GO" id="GO:0005634">
    <property type="term" value="C:nucleus"/>
    <property type="evidence" value="ECO:0007669"/>
    <property type="project" value="TreeGrafter"/>
</dbReference>
<evidence type="ECO:0000313" key="6">
    <source>
        <dbReference type="EMBL" id="KAK0495621.1"/>
    </source>
</evidence>
<evidence type="ECO:0000256" key="3">
    <source>
        <dbReference type="ARBA" id="ARBA00022842"/>
    </source>
</evidence>
<comment type="cofactor">
    <cofactor evidence="4">
        <name>Mg(2+)</name>
        <dbReference type="ChEBI" id="CHEBI:18420"/>
    </cofactor>
    <cofactor evidence="4">
        <name>Mn(2+)</name>
        <dbReference type="ChEBI" id="CHEBI:29035"/>
    </cofactor>
    <text evidence="4">Probably binds two magnesium or manganese ions per subunit.</text>
</comment>
<dbReference type="GO" id="GO:0003906">
    <property type="term" value="F:DNA-(apurinic or apyrimidinic site) endonuclease activity"/>
    <property type="evidence" value="ECO:0007669"/>
    <property type="project" value="TreeGrafter"/>
</dbReference>
<proteinExistence type="predicted"/>
<feature type="site" description="Transition state stabilizer" evidence="5">
    <location>
        <position position="165"/>
    </location>
</feature>
<dbReference type="InterPro" id="IPR036691">
    <property type="entry name" value="Endo/exonu/phosph_ase_sf"/>
</dbReference>
<feature type="binding site" evidence="4">
    <location>
        <position position="48"/>
    </location>
    <ligand>
        <name>Mg(2+)</name>
        <dbReference type="ChEBI" id="CHEBI:18420"/>
        <label>1</label>
    </ligand>
</feature>
<accession>A0AA39Q5B6</accession>